<dbReference type="AlphaFoldDB" id="A0A7T7L281"/>
<protein>
    <recommendedName>
        <fullName evidence="3">Integrase</fullName>
    </recommendedName>
</protein>
<evidence type="ECO:0000313" key="2">
    <source>
        <dbReference type="Proteomes" id="UP000595636"/>
    </source>
</evidence>
<sequence length="67" mass="7875">MATVVEPRRLEDLEEASLVAVELEWQRRARGLKPWTTAEYLDAVDKVHVRYANFRRWRLTHPQGVAS</sequence>
<proteinExistence type="predicted"/>
<gene>
    <name evidence="1" type="ORF">JEQ17_40735</name>
</gene>
<keyword evidence="2" id="KW-1185">Reference proteome</keyword>
<evidence type="ECO:0008006" key="3">
    <source>
        <dbReference type="Google" id="ProtNLM"/>
    </source>
</evidence>
<organism evidence="1 2">
    <name type="scientific">Streptomyces liliifuscus</name>
    <dbReference type="NCBI Taxonomy" id="2797636"/>
    <lineage>
        <taxon>Bacteria</taxon>
        <taxon>Bacillati</taxon>
        <taxon>Actinomycetota</taxon>
        <taxon>Actinomycetes</taxon>
        <taxon>Kitasatosporales</taxon>
        <taxon>Streptomycetaceae</taxon>
        <taxon>Streptomyces</taxon>
    </lineage>
</organism>
<dbReference type="EMBL" id="CP066831">
    <property type="protein sequence ID" value="QQM45108.1"/>
    <property type="molecule type" value="Genomic_DNA"/>
</dbReference>
<reference evidence="1 2" key="1">
    <citation type="submission" date="2020-12" db="EMBL/GenBank/DDBJ databases">
        <title>A novel species.</title>
        <authorList>
            <person name="Li K."/>
        </authorList>
    </citation>
    <scope>NUCLEOTIDE SEQUENCE [LARGE SCALE GENOMIC DNA]</scope>
    <source>
        <strain evidence="1 2">ZYC-3</strain>
    </source>
</reference>
<name>A0A7T7L281_9ACTN</name>
<dbReference type="KEGG" id="slf:JEQ17_40735"/>
<dbReference type="Proteomes" id="UP000595636">
    <property type="component" value="Chromosome"/>
</dbReference>
<dbReference type="RefSeq" id="WP_200399917.1">
    <property type="nucleotide sequence ID" value="NZ_CP066831.1"/>
</dbReference>
<evidence type="ECO:0000313" key="1">
    <source>
        <dbReference type="EMBL" id="QQM45108.1"/>
    </source>
</evidence>
<accession>A0A7T7L281</accession>